<dbReference type="Proteomes" id="UP000225277">
    <property type="component" value="Unassembled WGS sequence"/>
</dbReference>
<feature type="signal peptide" evidence="1">
    <location>
        <begin position="1"/>
        <end position="18"/>
    </location>
</feature>
<dbReference type="AlphaFoldDB" id="A0A2D3V6C4"/>
<keyword evidence="3" id="KW-1185">Reference proteome</keyword>
<dbReference type="RefSeq" id="XP_023624964.1">
    <property type="nucleotide sequence ID" value="XM_023769196.1"/>
</dbReference>
<dbReference type="OrthoDB" id="496981at2759"/>
<evidence type="ECO:0000256" key="1">
    <source>
        <dbReference type="SAM" id="SignalP"/>
    </source>
</evidence>
<protein>
    <recommendedName>
        <fullName evidence="4">Phosphoglycerate mutase family protein</fullName>
    </recommendedName>
</protein>
<evidence type="ECO:0000313" key="3">
    <source>
        <dbReference type="Proteomes" id="UP000225277"/>
    </source>
</evidence>
<feature type="chain" id="PRO_5013844302" description="Phosphoglycerate mutase family protein" evidence="1">
    <location>
        <begin position="19"/>
        <end position="178"/>
    </location>
</feature>
<accession>A0A2D3V6C4</accession>
<organism evidence="2 3">
    <name type="scientific">Ramularia collo-cygni</name>
    <dbReference type="NCBI Taxonomy" id="112498"/>
    <lineage>
        <taxon>Eukaryota</taxon>
        <taxon>Fungi</taxon>
        <taxon>Dikarya</taxon>
        <taxon>Ascomycota</taxon>
        <taxon>Pezizomycotina</taxon>
        <taxon>Dothideomycetes</taxon>
        <taxon>Dothideomycetidae</taxon>
        <taxon>Mycosphaerellales</taxon>
        <taxon>Mycosphaerellaceae</taxon>
        <taxon>Ramularia</taxon>
    </lineage>
</organism>
<dbReference type="GeneID" id="35599100"/>
<reference evidence="2 3" key="1">
    <citation type="submission" date="2016-03" db="EMBL/GenBank/DDBJ databases">
        <authorList>
            <person name="Ploux O."/>
        </authorList>
    </citation>
    <scope>NUCLEOTIDE SEQUENCE [LARGE SCALE GENOMIC DNA]</scope>
    <source>
        <strain evidence="2 3">URUG2</strain>
    </source>
</reference>
<gene>
    <name evidence="2" type="ORF">RCC_03912</name>
</gene>
<name>A0A2D3V6C4_9PEZI</name>
<keyword evidence="1" id="KW-0732">Signal</keyword>
<dbReference type="Gene3D" id="3.40.50.1240">
    <property type="entry name" value="Phosphoglycerate mutase-like"/>
    <property type="match status" value="1"/>
</dbReference>
<proteinExistence type="predicted"/>
<dbReference type="EMBL" id="FJUY01000005">
    <property type="protein sequence ID" value="CZT18074.1"/>
    <property type="molecule type" value="Genomic_DNA"/>
</dbReference>
<evidence type="ECO:0008006" key="4">
    <source>
        <dbReference type="Google" id="ProtNLM"/>
    </source>
</evidence>
<dbReference type="SUPFAM" id="SSF53254">
    <property type="entry name" value="Phosphoglycerate mutase-like"/>
    <property type="match status" value="1"/>
</dbReference>
<evidence type="ECO:0000313" key="2">
    <source>
        <dbReference type="EMBL" id="CZT18074.1"/>
    </source>
</evidence>
<dbReference type="InterPro" id="IPR029033">
    <property type="entry name" value="His_PPase_superfam"/>
</dbReference>
<sequence length="178" mass="19829">MRRTLQTTLISLKWLVESGVPVAVDPMWQENSNEKCDTGLPIYKTASLFPSLDFSCVDPAYSDKSVGSPYAFSALANKARGEACLKALYERPEKVIIVVSHAGFLRTAITKRKFGNADYRIFTFGRGKRGYLELFEDEATEGKGGRGRSRRGIWKVKEGDFPLESIGEESDGEWFGVS</sequence>